<evidence type="ECO:0000256" key="6">
    <source>
        <dbReference type="ARBA" id="ARBA00022679"/>
    </source>
</evidence>
<reference evidence="11 12" key="1">
    <citation type="journal article" date="2013" name="BMC Genomics">
        <title>Reconstruction of the lipid metabolism for the microalga Monoraphidium neglectum from its genome sequence reveals characteristics suitable for biofuel production.</title>
        <authorList>
            <person name="Bogen C."/>
            <person name="Al-Dilaimi A."/>
            <person name="Albersmeier A."/>
            <person name="Wichmann J."/>
            <person name="Grundmann M."/>
            <person name="Rupp O."/>
            <person name="Lauersen K.J."/>
            <person name="Blifernez-Klassen O."/>
            <person name="Kalinowski J."/>
            <person name="Goesmann A."/>
            <person name="Mussgnug J.H."/>
            <person name="Kruse O."/>
        </authorList>
    </citation>
    <scope>NUCLEOTIDE SEQUENCE [LARGE SCALE GENOMIC DNA]</scope>
    <source>
        <strain evidence="11 12">SAG 48.87</strain>
    </source>
</reference>
<dbReference type="Proteomes" id="UP000054498">
    <property type="component" value="Unassembled WGS sequence"/>
</dbReference>
<evidence type="ECO:0000256" key="5">
    <source>
        <dbReference type="ARBA" id="ARBA00022603"/>
    </source>
</evidence>
<evidence type="ECO:0000256" key="3">
    <source>
        <dbReference type="ARBA" id="ARBA00022517"/>
    </source>
</evidence>
<dbReference type="InterPro" id="IPR029026">
    <property type="entry name" value="tRNA_m1G_MTases_N"/>
</dbReference>
<dbReference type="GeneID" id="25738527"/>
<dbReference type="OrthoDB" id="269804at2759"/>
<sequence length="234" mass="25731">MPPVGGLAPPVLEEEERRDIEAGQGVIFVLEGAQLETAQVGKAYQLLNCDDHAGYLKKHKKDPAHYRPDIAHQALMMILDSPLNKAGKLKGLYVHTSKNVLIQINPKVRLPRTFARFCGLMVQLLQKLSIRATNGPDKLMRVIKGPVTRHLPAGARRVGFSHSSEKLVPMAAWASALRDDELASPIVFVVGGFAHGKIDESYVDEFLSVSEYPLSAAYAISRITNAMEARWGIV</sequence>
<evidence type="ECO:0000256" key="4">
    <source>
        <dbReference type="ARBA" id="ARBA00022552"/>
    </source>
</evidence>
<dbReference type="RefSeq" id="XP_013901324.1">
    <property type="nucleotide sequence ID" value="XM_014045870.1"/>
</dbReference>
<keyword evidence="4" id="KW-0698">rRNA processing</keyword>
<keyword evidence="3" id="KW-0690">Ribosome biogenesis</keyword>
<evidence type="ECO:0000256" key="2">
    <source>
        <dbReference type="ARBA" id="ARBA00008115"/>
    </source>
</evidence>
<dbReference type="GO" id="GO:0019843">
    <property type="term" value="F:rRNA binding"/>
    <property type="evidence" value="ECO:0007669"/>
    <property type="project" value="UniProtKB-KW"/>
</dbReference>
<keyword evidence="6" id="KW-0808">Transferase</keyword>
<evidence type="ECO:0000256" key="9">
    <source>
        <dbReference type="ARBA" id="ARBA00022884"/>
    </source>
</evidence>
<evidence type="ECO:0000256" key="1">
    <source>
        <dbReference type="ARBA" id="ARBA00004604"/>
    </source>
</evidence>
<evidence type="ECO:0000256" key="8">
    <source>
        <dbReference type="ARBA" id="ARBA00022730"/>
    </source>
</evidence>
<dbReference type="CDD" id="cd18088">
    <property type="entry name" value="Nep1-like"/>
    <property type="match status" value="1"/>
</dbReference>
<evidence type="ECO:0000313" key="12">
    <source>
        <dbReference type="Proteomes" id="UP000054498"/>
    </source>
</evidence>
<gene>
    <name evidence="11" type="ORF">MNEG_5650</name>
</gene>
<dbReference type="SUPFAM" id="SSF75217">
    <property type="entry name" value="alpha/beta knot"/>
    <property type="match status" value="1"/>
</dbReference>
<dbReference type="KEGG" id="mng:MNEG_5650"/>
<comment type="subcellular location">
    <subcellularLocation>
        <location evidence="1">Nucleus</location>
        <location evidence="1">Nucleolus</location>
    </subcellularLocation>
</comment>
<keyword evidence="10" id="KW-0539">Nucleus</keyword>
<comment type="similarity">
    <text evidence="2">Belongs to the class IV-like SAM-binding methyltransferase superfamily. RNA methyltransferase NEP1 family.</text>
</comment>
<keyword evidence="8" id="KW-0699">rRNA-binding</keyword>
<keyword evidence="9" id="KW-0694">RNA-binding</keyword>
<dbReference type="InterPro" id="IPR005304">
    <property type="entry name" value="Rbsml_bgen_MeTrfase_EMG1/NEP1"/>
</dbReference>
<organism evidence="11 12">
    <name type="scientific">Monoraphidium neglectum</name>
    <dbReference type="NCBI Taxonomy" id="145388"/>
    <lineage>
        <taxon>Eukaryota</taxon>
        <taxon>Viridiplantae</taxon>
        <taxon>Chlorophyta</taxon>
        <taxon>core chlorophytes</taxon>
        <taxon>Chlorophyceae</taxon>
        <taxon>CS clade</taxon>
        <taxon>Sphaeropleales</taxon>
        <taxon>Selenastraceae</taxon>
        <taxon>Monoraphidium</taxon>
    </lineage>
</organism>
<dbReference type="Pfam" id="PF03587">
    <property type="entry name" value="EMG1"/>
    <property type="match status" value="1"/>
</dbReference>
<dbReference type="FunFam" id="3.40.1280.10:FF:000003">
    <property type="entry name" value="Ribosomal RNA small subunit methyltransferase"/>
    <property type="match status" value="1"/>
</dbReference>
<keyword evidence="7" id="KW-0949">S-adenosyl-L-methionine</keyword>
<evidence type="ECO:0000313" key="11">
    <source>
        <dbReference type="EMBL" id="KIZ02305.1"/>
    </source>
</evidence>
<dbReference type="STRING" id="145388.A0A0D2MGV6"/>
<proteinExistence type="inferred from homology"/>
<accession>A0A0D2MGV6</accession>
<dbReference type="InterPro" id="IPR029028">
    <property type="entry name" value="Alpha/beta_knot_MTases"/>
</dbReference>
<dbReference type="PANTHER" id="PTHR12636">
    <property type="entry name" value="NEP1/MRA1"/>
    <property type="match status" value="1"/>
</dbReference>
<name>A0A0D2MGV6_9CHLO</name>
<dbReference type="GO" id="GO:0070037">
    <property type="term" value="F:rRNA (pseudouridine) methyltransferase activity"/>
    <property type="evidence" value="ECO:0007669"/>
    <property type="project" value="InterPro"/>
</dbReference>
<dbReference type="AlphaFoldDB" id="A0A0D2MGV6"/>
<protein>
    <submittedName>
        <fullName evidence="11">Putative ribosome biogeneis protein NEP1</fullName>
    </submittedName>
</protein>
<dbReference type="GO" id="GO:0032040">
    <property type="term" value="C:small-subunit processome"/>
    <property type="evidence" value="ECO:0007669"/>
    <property type="project" value="TreeGrafter"/>
</dbReference>
<dbReference type="Gene3D" id="3.40.1280.10">
    <property type="match status" value="1"/>
</dbReference>
<evidence type="ECO:0000256" key="10">
    <source>
        <dbReference type="ARBA" id="ARBA00023242"/>
    </source>
</evidence>
<keyword evidence="12" id="KW-1185">Reference proteome</keyword>
<dbReference type="GO" id="GO:0070475">
    <property type="term" value="P:rRNA base methylation"/>
    <property type="evidence" value="ECO:0007669"/>
    <property type="project" value="InterPro"/>
</dbReference>
<keyword evidence="5" id="KW-0489">Methyltransferase</keyword>
<dbReference type="PANTHER" id="PTHR12636:SF5">
    <property type="entry name" value="RIBOSOMAL RNA SMALL SUBUNIT METHYLTRANSFERASE NEP1"/>
    <property type="match status" value="1"/>
</dbReference>
<evidence type="ECO:0000256" key="7">
    <source>
        <dbReference type="ARBA" id="ARBA00022691"/>
    </source>
</evidence>
<dbReference type="EMBL" id="KK101077">
    <property type="protein sequence ID" value="KIZ02305.1"/>
    <property type="molecule type" value="Genomic_DNA"/>
</dbReference>